<dbReference type="Gene3D" id="3.40.50.150">
    <property type="entry name" value="Vaccinia Virus protein VP39"/>
    <property type="match status" value="1"/>
</dbReference>
<comment type="caution">
    <text evidence="2">The sequence shown here is derived from an EMBL/GenBank/DDBJ whole genome shotgun (WGS) entry which is preliminary data.</text>
</comment>
<feature type="domain" description="Methyltransferase FkbM" evidence="1">
    <location>
        <begin position="80"/>
        <end position="227"/>
    </location>
</feature>
<dbReference type="InterPro" id="IPR052514">
    <property type="entry name" value="SAM-dependent_MTase"/>
</dbReference>
<dbReference type="PANTHER" id="PTHR34203">
    <property type="entry name" value="METHYLTRANSFERASE, FKBM FAMILY PROTEIN"/>
    <property type="match status" value="1"/>
</dbReference>
<dbReference type="STRING" id="314230.DSM3645_28307"/>
<accession>A3ZP83</accession>
<sequence>MLNVWKPWYLYRPSQIVRRCRQFCSPIPQTETLVELPWGQSILVDPQETVGRSIWTTGIYELPITELLFRLIREGDSVIDAGANMGYMTCVMAYLAGTTGRVDAFEPHPALAQRLRKNVGLLRQCRPDATSVNIHEEGLSTCDGQAFLESGPDFAKNQGTSQLTLQQSDSNGVQVTVRTLDQAIGSREIAVLKLDVEGHETAVLLGAENALRRKAIRHVIFENHDGPNSRPVSILSDYGYDVVEIGWTISRLIFGGAGSARLSKRFEAPNYLATIDLKSVRATADQESGWRCLRSGVHRTGSLRNGLVAGI</sequence>
<dbReference type="InterPro" id="IPR006342">
    <property type="entry name" value="FkbM_mtfrase"/>
</dbReference>
<evidence type="ECO:0000313" key="2">
    <source>
        <dbReference type="EMBL" id="EAQ81561.1"/>
    </source>
</evidence>
<dbReference type="AlphaFoldDB" id="A3ZP83"/>
<proteinExistence type="predicted"/>
<gene>
    <name evidence="2" type="ORF">DSM3645_28307</name>
</gene>
<reference evidence="2 3" key="1">
    <citation type="submission" date="2006-02" db="EMBL/GenBank/DDBJ databases">
        <authorList>
            <person name="Amann R."/>
            <person name="Ferriera S."/>
            <person name="Johnson J."/>
            <person name="Kravitz S."/>
            <person name="Halpern A."/>
            <person name="Remington K."/>
            <person name="Beeson K."/>
            <person name="Tran B."/>
            <person name="Rogers Y.-H."/>
            <person name="Friedman R."/>
            <person name="Venter J.C."/>
        </authorList>
    </citation>
    <scope>NUCLEOTIDE SEQUENCE [LARGE SCALE GENOMIC DNA]</scope>
    <source>
        <strain evidence="2 3">DSM 3645</strain>
    </source>
</reference>
<dbReference type="Proteomes" id="UP000004358">
    <property type="component" value="Unassembled WGS sequence"/>
</dbReference>
<dbReference type="OrthoDB" id="261740at2"/>
<protein>
    <recommendedName>
        <fullName evidence="1">Methyltransferase FkbM domain-containing protein</fullName>
    </recommendedName>
</protein>
<dbReference type="PANTHER" id="PTHR34203:SF15">
    <property type="entry name" value="SLL1173 PROTEIN"/>
    <property type="match status" value="1"/>
</dbReference>
<dbReference type="Pfam" id="PF05050">
    <property type="entry name" value="Methyltransf_21"/>
    <property type="match status" value="1"/>
</dbReference>
<name>A3ZP83_9BACT</name>
<dbReference type="eggNOG" id="COG2242">
    <property type="taxonomic scope" value="Bacteria"/>
</dbReference>
<organism evidence="2 3">
    <name type="scientific">Blastopirellula marina DSM 3645</name>
    <dbReference type="NCBI Taxonomy" id="314230"/>
    <lineage>
        <taxon>Bacteria</taxon>
        <taxon>Pseudomonadati</taxon>
        <taxon>Planctomycetota</taxon>
        <taxon>Planctomycetia</taxon>
        <taxon>Pirellulales</taxon>
        <taxon>Pirellulaceae</taxon>
        <taxon>Blastopirellula</taxon>
    </lineage>
</organism>
<evidence type="ECO:0000313" key="3">
    <source>
        <dbReference type="Proteomes" id="UP000004358"/>
    </source>
</evidence>
<dbReference type="HOGENOM" id="CLU_936494_0_0_0"/>
<dbReference type="EMBL" id="AANZ01000004">
    <property type="protein sequence ID" value="EAQ81561.1"/>
    <property type="molecule type" value="Genomic_DNA"/>
</dbReference>
<dbReference type="NCBIfam" id="TIGR01444">
    <property type="entry name" value="fkbM_fam"/>
    <property type="match status" value="1"/>
</dbReference>
<evidence type="ECO:0000259" key="1">
    <source>
        <dbReference type="Pfam" id="PF05050"/>
    </source>
</evidence>
<dbReference type="InterPro" id="IPR029063">
    <property type="entry name" value="SAM-dependent_MTases_sf"/>
</dbReference>
<dbReference type="SUPFAM" id="SSF53335">
    <property type="entry name" value="S-adenosyl-L-methionine-dependent methyltransferases"/>
    <property type="match status" value="1"/>
</dbReference>